<dbReference type="InterPro" id="IPR003018">
    <property type="entry name" value="GAF"/>
</dbReference>
<accession>A0A0V7ZE47</accession>
<dbReference type="InterPro" id="IPR036890">
    <property type="entry name" value="HATPase_C_sf"/>
</dbReference>
<dbReference type="InterPro" id="IPR029016">
    <property type="entry name" value="GAF-like_dom_sf"/>
</dbReference>
<comment type="caution">
    <text evidence="6">The sequence shown here is derived from an EMBL/GenBank/DDBJ whole genome shotgun (WGS) entry which is preliminary data.</text>
</comment>
<dbReference type="Gene3D" id="3.30.450.40">
    <property type="match status" value="1"/>
</dbReference>
<evidence type="ECO:0000313" key="7">
    <source>
        <dbReference type="Proteomes" id="UP000053372"/>
    </source>
</evidence>
<dbReference type="EC" id="2.7.13.3" evidence="2"/>
<dbReference type="PROSITE" id="PS50109">
    <property type="entry name" value="HIS_KIN"/>
    <property type="match status" value="1"/>
</dbReference>
<proteinExistence type="predicted"/>
<name>A0A0V7ZE47_9CYAN</name>
<evidence type="ECO:0000256" key="1">
    <source>
        <dbReference type="ARBA" id="ARBA00000085"/>
    </source>
</evidence>
<dbReference type="Gene3D" id="3.30.565.10">
    <property type="entry name" value="Histidine kinase-like ATPase, C-terminal domain"/>
    <property type="match status" value="1"/>
</dbReference>
<dbReference type="RefSeq" id="WP_027840804.1">
    <property type="nucleotide sequence ID" value="NZ_LMTZ01000151.1"/>
</dbReference>
<sequence>MVEPNQKTFVLKEGWASQETREQQRLTALSELGLMQPETIPVFEEATQTAAHFLEAPISMLGFMDNERHWFKSAVGLSRLGLMNQLAQTRQLMRGESFCTQVVENSQPVVINDTRKHSQSELFASKLVNDYGVGAYLGAPLIDSQGNCLGTLAVMDLLPRNFTNRDIEFLQIIARWSMSEFERNRVLQSLPSVAKTVTPPVADSTGWSSSQSPTPPAITDVKRTPQVLPKNIDSTNKLKLQLLGQLTQELRTPLTSVLGMTSVLGREIYGPLTGKQREYLEIIQHSGRYLLSLVNEISELGAMDNISHALNLTPVDIEMLCQQVINTLDEVANRREQNIRLSIEPGRNRIWALDKDKVKQILYHLVFSVVQLSATGSIVRIHVSYKEDFISITVWASHPWLGDGITEVDPYFRLKQTPLLELIGEKPKYERNSHNSGQTHNVSGSSFTDNFSFASNSKLGLLGDVSQESNTANGSISRESLGLLLSSQLAEIHGGSITIQGSTESGNRYLLSLPLQMASTDSAKEDSDEI</sequence>
<dbReference type="AlphaFoldDB" id="A0A0V7ZE47"/>
<dbReference type="CDD" id="cd00082">
    <property type="entry name" value="HisKA"/>
    <property type="match status" value="1"/>
</dbReference>
<dbReference type="InterPro" id="IPR003661">
    <property type="entry name" value="HisK_dim/P_dom"/>
</dbReference>
<dbReference type="Gene3D" id="1.10.287.130">
    <property type="match status" value="1"/>
</dbReference>
<dbReference type="SUPFAM" id="SSF55874">
    <property type="entry name" value="ATPase domain of HSP90 chaperone/DNA topoisomerase II/histidine kinase"/>
    <property type="match status" value="1"/>
</dbReference>
<evidence type="ECO:0000313" key="6">
    <source>
        <dbReference type="EMBL" id="KST62759.1"/>
    </source>
</evidence>
<dbReference type="Proteomes" id="UP000053372">
    <property type="component" value="Unassembled WGS sequence"/>
</dbReference>
<keyword evidence="3 6" id="KW-0418">Kinase</keyword>
<keyword evidence="7" id="KW-1185">Reference proteome</keyword>
<reference evidence="6 7" key="1">
    <citation type="journal article" date="2015" name="Genome Announc.">
        <title>Draft Genome of the Euendolithic (true boring) Cyanobacterium Mastigocoleus testarum strain BC008.</title>
        <authorList>
            <person name="Guida B.S."/>
            <person name="Garcia-Pichel F."/>
        </authorList>
    </citation>
    <scope>NUCLEOTIDE SEQUENCE [LARGE SCALE GENOMIC DNA]</scope>
    <source>
        <strain evidence="6 7">BC008</strain>
    </source>
</reference>
<dbReference type="GO" id="GO:0000155">
    <property type="term" value="F:phosphorelay sensor kinase activity"/>
    <property type="evidence" value="ECO:0007669"/>
    <property type="project" value="InterPro"/>
</dbReference>
<dbReference type="Pfam" id="PF01590">
    <property type="entry name" value="GAF"/>
    <property type="match status" value="1"/>
</dbReference>
<gene>
    <name evidence="6" type="ORF">BC008_38720</name>
</gene>
<feature type="region of interest" description="Disordered" evidence="4">
    <location>
        <begin position="201"/>
        <end position="221"/>
    </location>
</feature>
<dbReference type="SMART" id="SM00388">
    <property type="entry name" value="HisKA"/>
    <property type="match status" value="1"/>
</dbReference>
<evidence type="ECO:0000256" key="3">
    <source>
        <dbReference type="ARBA" id="ARBA00022777"/>
    </source>
</evidence>
<comment type="catalytic activity">
    <reaction evidence="1">
        <text>ATP + protein L-histidine = ADP + protein N-phospho-L-histidine.</text>
        <dbReference type="EC" id="2.7.13.3"/>
    </reaction>
</comment>
<dbReference type="InterPro" id="IPR005467">
    <property type="entry name" value="His_kinase_dom"/>
</dbReference>
<protein>
    <recommendedName>
        <fullName evidence="2">histidine kinase</fullName>
        <ecNumber evidence="2">2.7.13.3</ecNumber>
    </recommendedName>
</protein>
<dbReference type="SUPFAM" id="SSF55781">
    <property type="entry name" value="GAF domain-like"/>
    <property type="match status" value="1"/>
</dbReference>
<evidence type="ECO:0000256" key="2">
    <source>
        <dbReference type="ARBA" id="ARBA00012438"/>
    </source>
</evidence>
<evidence type="ECO:0000256" key="4">
    <source>
        <dbReference type="SAM" id="MobiDB-lite"/>
    </source>
</evidence>
<dbReference type="InterPro" id="IPR036097">
    <property type="entry name" value="HisK_dim/P_sf"/>
</dbReference>
<dbReference type="SMART" id="SM00065">
    <property type="entry name" value="GAF"/>
    <property type="match status" value="1"/>
</dbReference>
<evidence type="ECO:0000259" key="5">
    <source>
        <dbReference type="PROSITE" id="PS50109"/>
    </source>
</evidence>
<dbReference type="Pfam" id="PF00512">
    <property type="entry name" value="HisKA"/>
    <property type="match status" value="1"/>
</dbReference>
<dbReference type="PANTHER" id="PTHR43102">
    <property type="entry name" value="SLR1143 PROTEIN"/>
    <property type="match status" value="1"/>
</dbReference>
<dbReference type="EMBL" id="LMTZ01000151">
    <property type="protein sequence ID" value="KST62759.1"/>
    <property type="molecule type" value="Genomic_DNA"/>
</dbReference>
<feature type="domain" description="Histidine kinase" evidence="5">
    <location>
        <begin position="245"/>
        <end position="517"/>
    </location>
</feature>
<dbReference type="OrthoDB" id="475234at2"/>
<organism evidence="6 7">
    <name type="scientific">Mastigocoleus testarum BC008</name>
    <dbReference type="NCBI Taxonomy" id="371196"/>
    <lineage>
        <taxon>Bacteria</taxon>
        <taxon>Bacillati</taxon>
        <taxon>Cyanobacteriota</taxon>
        <taxon>Cyanophyceae</taxon>
        <taxon>Nostocales</taxon>
        <taxon>Hapalosiphonaceae</taxon>
        <taxon>Mastigocoleus</taxon>
    </lineage>
</organism>
<dbReference type="PANTHER" id="PTHR43102:SF2">
    <property type="entry name" value="GAF DOMAIN-CONTAINING PROTEIN"/>
    <property type="match status" value="1"/>
</dbReference>
<keyword evidence="3 6" id="KW-0808">Transferase</keyword>
<dbReference type="SUPFAM" id="SSF47384">
    <property type="entry name" value="Homodimeric domain of signal transducing histidine kinase"/>
    <property type="match status" value="1"/>
</dbReference>